<dbReference type="Proteomes" id="UP000053097">
    <property type="component" value="Unassembled WGS sequence"/>
</dbReference>
<dbReference type="InterPro" id="IPR036397">
    <property type="entry name" value="RNaseH_sf"/>
</dbReference>
<evidence type="ECO:0000313" key="2">
    <source>
        <dbReference type="Proteomes" id="UP000053097"/>
    </source>
</evidence>
<accession>A0A026W055</accession>
<evidence type="ECO:0000313" key="1">
    <source>
        <dbReference type="EMBL" id="EZA49397.1"/>
    </source>
</evidence>
<dbReference type="GO" id="GO:0003676">
    <property type="term" value="F:nucleic acid binding"/>
    <property type="evidence" value="ECO:0007669"/>
    <property type="project" value="InterPro"/>
</dbReference>
<dbReference type="AlphaFoldDB" id="A0A026W055"/>
<dbReference type="EMBL" id="KK107519">
    <property type="protein sequence ID" value="EZA49397.1"/>
    <property type="molecule type" value="Genomic_DNA"/>
</dbReference>
<keyword evidence="2" id="KW-1185">Reference proteome</keyword>
<dbReference type="Gene3D" id="3.30.420.10">
    <property type="entry name" value="Ribonuclease H-like superfamily/Ribonuclease H"/>
    <property type="match status" value="1"/>
</dbReference>
<gene>
    <name evidence="1" type="ORF">X777_11895</name>
</gene>
<sequence>MVPIKCGTCESGTRQVILQYNTIQSHVIKGTKDIIYLLGWGVLPHAVYSLNLGSLDYDLFRSLQRPVATMWMHTLKV</sequence>
<protein>
    <submittedName>
        <fullName evidence="1">Uncharacterized protein</fullName>
    </submittedName>
</protein>
<organism evidence="1 2">
    <name type="scientific">Ooceraea biroi</name>
    <name type="common">Clonal raider ant</name>
    <name type="synonym">Cerapachys biroi</name>
    <dbReference type="NCBI Taxonomy" id="2015173"/>
    <lineage>
        <taxon>Eukaryota</taxon>
        <taxon>Metazoa</taxon>
        <taxon>Ecdysozoa</taxon>
        <taxon>Arthropoda</taxon>
        <taxon>Hexapoda</taxon>
        <taxon>Insecta</taxon>
        <taxon>Pterygota</taxon>
        <taxon>Neoptera</taxon>
        <taxon>Endopterygota</taxon>
        <taxon>Hymenoptera</taxon>
        <taxon>Apocrita</taxon>
        <taxon>Aculeata</taxon>
        <taxon>Formicoidea</taxon>
        <taxon>Formicidae</taxon>
        <taxon>Dorylinae</taxon>
        <taxon>Ooceraea</taxon>
    </lineage>
</organism>
<proteinExistence type="predicted"/>
<reference evidence="1 2" key="1">
    <citation type="journal article" date="2014" name="Curr. Biol.">
        <title>The genome of the clonal raider ant Cerapachys biroi.</title>
        <authorList>
            <person name="Oxley P.R."/>
            <person name="Ji L."/>
            <person name="Fetter-Pruneda I."/>
            <person name="McKenzie S.K."/>
            <person name="Li C."/>
            <person name="Hu H."/>
            <person name="Zhang G."/>
            <person name="Kronauer D.J."/>
        </authorList>
    </citation>
    <scope>NUCLEOTIDE SEQUENCE [LARGE SCALE GENOMIC DNA]</scope>
</reference>
<name>A0A026W055_OOCBI</name>